<feature type="non-terminal residue" evidence="1">
    <location>
        <position position="260"/>
    </location>
</feature>
<reference evidence="1" key="1">
    <citation type="journal article" date="2014" name="Front. Microbiol.">
        <title>High frequency of phylogenetically diverse reductive dehalogenase-homologous genes in deep subseafloor sedimentary metagenomes.</title>
        <authorList>
            <person name="Kawai M."/>
            <person name="Futagami T."/>
            <person name="Toyoda A."/>
            <person name="Takaki Y."/>
            <person name="Nishi S."/>
            <person name="Hori S."/>
            <person name="Arai W."/>
            <person name="Tsubouchi T."/>
            <person name="Morono Y."/>
            <person name="Uchiyama I."/>
            <person name="Ito T."/>
            <person name="Fujiyama A."/>
            <person name="Inagaki F."/>
            <person name="Takami H."/>
        </authorList>
    </citation>
    <scope>NUCLEOTIDE SEQUENCE</scope>
    <source>
        <strain evidence="1">Expedition CK06-06</strain>
    </source>
</reference>
<sequence length="260" mass="29561">MRQEIQKFHSVTLAVHNAIMFDTLIYPHNIITEVTKQWILENKEGVEQPPVKGYFAMKDMEGKKTKYFISEDVYAQLPVRIDTFEEMLFKDSVKCKTIIHSPDAIKPFRIKPAITWDSHNQFINDLAPFKHTEPDQWTLNKIVAVTAYVSKTFIGVCSKSEFGKSSIYLTLDAITKKCPVFQPRSVPGVLAQITGDGNIVFDETHDAPTEVKNCMENFSLQVGGNTPVYINGAMKAANTKPRYDVAQQSITYLYNVYSNY</sequence>
<evidence type="ECO:0000313" key="1">
    <source>
        <dbReference type="EMBL" id="GAF96768.1"/>
    </source>
</evidence>
<dbReference type="AlphaFoldDB" id="X0TT58"/>
<organism evidence="1">
    <name type="scientific">marine sediment metagenome</name>
    <dbReference type="NCBI Taxonomy" id="412755"/>
    <lineage>
        <taxon>unclassified sequences</taxon>
        <taxon>metagenomes</taxon>
        <taxon>ecological metagenomes</taxon>
    </lineage>
</organism>
<protein>
    <submittedName>
        <fullName evidence="1">Uncharacterized protein</fullName>
    </submittedName>
</protein>
<dbReference type="EMBL" id="BARS01019974">
    <property type="protein sequence ID" value="GAF96768.1"/>
    <property type="molecule type" value="Genomic_DNA"/>
</dbReference>
<name>X0TT58_9ZZZZ</name>
<proteinExistence type="predicted"/>
<gene>
    <name evidence="1" type="ORF">S01H1_32279</name>
</gene>
<accession>X0TT58</accession>
<comment type="caution">
    <text evidence="1">The sequence shown here is derived from an EMBL/GenBank/DDBJ whole genome shotgun (WGS) entry which is preliminary data.</text>
</comment>